<proteinExistence type="predicted"/>
<gene>
    <name evidence="2" type="ORF">K443DRAFT_3512</name>
</gene>
<dbReference type="AlphaFoldDB" id="A0A0C9Y713"/>
<reference evidence="3" key="2">
    <citation type="submission" date="2015-01" db="EMBL/GenBank/DDBJ databases">
        <title>Evolutionary Origins and Diversification of the Mycorrhizal Mutualists.</title>
        <authorList>
            <consortium name="DOE Joint Genome Institute"/>
            <consortium name="Mycorrhizal Genomics Consortium"/>
            <person name="Kohler A."/>
            <person name="Kuo A."/>
            <person name="Nagy L.G."/>
            <person name="Floudas D."/>
            <person name="Copeland A."/>
            <person name="Barry K.W."/>
            <person name="Cichocki N."/>
            <person name="Veneault-Fourrey C."/>
            <person name="LaButti K."/>
            <person name="Lindquist E.A."/>
            <person name="Lipzen A."/>
            <person name="Lundell T."/>
            <person name="Morin E."/>
            <person name="Murat C."/>
            <person name="Riley R."/>
            <person name="Ohm R."/>
            <person name="Sun H."/>
            <person name="Tunlid A."/>
            <person name="Henrissat B."/>
            <person name="Grigoriev I.V."/>
            <person name="Hibbett D.S."/>
            <person name="Martin F."/>
        </authorList>
    </citation>
    <scope>NUCLEOTIDE SEQUENCE [LARGE SCALE GENOMIC DNA]</scope>
    <source>
        <strain evidence="3">LaAM-08-1</strain>
    </source>
</reference>
<feature type="region of interest" description="Disordered" evidence="1">
    <location>
        <begin position="76"/>
        <end position="167"/>
    </location>
</feature>
<reference evidence="2 3" key="1">
    <citation type="submission" date="2014-04" db="EMBL/GenBank/DDBJ databases">
        <authorList>
            <consortium name="DOE Joint Genome Institute"/>
            <person name="Kuo A."/>
            <person name="Kohler A."/>
            <person name="Nagy L.G."/>
            <person name="Floudas D."/>
            <person name="Copeland A."/>
            <person name="Barry K.W."/>
            <person name="Cichocki N."/>
            <person name="Veneault-Fourrey C."/>
            <person name="LaButti K."/>
            <person name="Lindquist E.A."/>
            <person name="Lipzen A."/>
            <person name="Lundell T."/>
            <person name="Morin E."/>
            <person name="Murat C."/>
            <person name="Sun H."/>
            <person name="Tunlid A."/>
            <person name="Henrissat B."/>
            <person name="Grigoriev I.V."/>
            <person name="Hibbett D.S."/>
            <person name="Martin F."/>
            <person name="Nordberg H.P."/>
            <person name="Cantor M.N."/>
            <person name="Hua S.X."/>
        </authorList>
    </citation>
    <scope>NUCLEOTIDE SEQUENCE [LARGE SCALE GENOMIC DNA]</scope>
    <source>
        <strain evidence="2 3">LaAM-08-1</strain>
    </source>
</reference>
<evidence type="ECO:0000313" key="2">
    <source>
        <dbReference type="EMBL" id="KIK05977.1"/>
    </source>
</evidence>
<keyword evidence="3" id="KW-1185">Reference proteome</keyword>
<accession>A0A0C9Y713</accession>
<name>A0A0C9Y713_9AGAR</name>
<feature type="compositionally biased region" description="Polar residues" evidence="1">
    <location>
        <begin position="134"/>
        <end position="167"/>
    </location>
</feature>
<dbReference type="EMBL" id="KN838556">
    <property type="protein sequence ID" value="KIK05977.1"/>
    <property type="molecule type" value="Genomic_DNA"/>
</dbReference>
<evidence type="ECO:0000313" key="3">
    <source>
        <dbReference type="Proteomes" id="UP000054477"/>
    </source>
</evidence>
<evidence type="ECO:0000256" key="1">
    <source>
        <dbReference type="SAM" id="MobiDB-lite"/>
    </source>
</evidence>
<dbReference type="Proteomes" id="UP000054477">
    <property type="component" value="Unassembled WGS sequence"/>
</dbReference>
<organism evidence="2 3">
    <name type="scientific">Laccaria amethystina LaAM-08-1</name>
    <dbReference type="NCBI Taxonomy" id="1095629"/>
    <lineage>
        <taxon>Eukaryota</taxon>
        <taxon>Fungi</taxon>
        <taxon>Dikarya</taxon>
        <taxon>Basidiomycota</taxon>
        <taxon>Agaricomycotina</taxon>
        <taxon>Agaricomycetes</taxon>
        <taxon>Agaricomycetidae</taxon>
        <taxon>Agaricales</taxon>
        <taxon>Agaricineae</taxon>
        <taxon>Hydnangiaceae</taxon>
        <taxon>Laccaria</taxon>
    </lineage>
</organism>
<protein>
    <submittedName>
        <fullName evidence="2">Uncharacterized protein</fullName>
    </submittedName>
</protein>
<sequence length="167" mass="18567">MVTITPIRPHLLHTGAGEDPDQVTRDITEFVKEKQIAEKTFLRLNQGDLEGSELPQTHHPILLSASLSLRQNALRDDDFSSNSHNVDVGRSKDTSFDSTSNGNGRVQRMIPSLERSPSSEDDNDNDDQERGGRRSSSPNKSQRNTKSCSPTNDQRHSASYSHSPNKT</sequence>
<dbReference type="HOGENOM" id="CLU_1594803_0_0_1"/>